<dbReference type="EMBL" id="CAJFDI010000005">
    <property type="protein sequence ID" value="CAD5231969.1"/>
    <property type="molecule type" value="Genomic_DNA"/>
</dbReference>
<dbReference type="Pfam" id="PF13891">
    <property type="entry name" value="zf-C3HC3H_KANSL2"/>
    <property type="match status" value="1"/>
</dbReference>
<evidence type="ECO:0000313" key="5">
    <source>
        <dbReference type="EMBL" id="CAD5231969.1"/>
    </source>
</evidence>
<keyword evidence="3" id="KW-0472">Membrane</keyword>
<gene>
    <name evidence="5" type="ORF">BXYJ_LOCUS12060</name>
</gene>
<protein>
    <submittedName>
        <fullName evidence="5">(pine wood nematode) hypothetical protein</fullName>
    </submittedName>
</protein>
<comment type="subcellular location">
    <subcellularLocation>
        <location evidence="1">Nucleus</location>
    </subcellularLocation>
</comment>
<evidence type="ECO:0000259" key="4">
    <source>
        <dbReference type="Pfam" id="PF13891"/>
    </source>
</evidence>
<keyword evidence="6" id="KW-1185">Reference proteome</keyword>
<keyword evidence="2" id="KW-0539">Nucleus</keyword>
<dbReference type="InterPro" id="IPR025927">
    <property type="entry name" value="Znf_KANL2-like"/>
</dbReference>
<dbReference type="EMBL" id="CAJFCV020000005">
    <property type="protein sequence ID" value="CAG9123633.1"/>
    <property type="molecule type" value="Genomic_DNA"/>
</dbReference>
<reference evidence="5" key="1">
    <citation type="submission" date="2020-09" db="EMBL/GenBank/DDBJ databases">
        <authorList>
            <person name="Kikuchi T."/>
        </authorList>
    </citation>
    <scope>NUCLEOTIDE SEQUENCE</scope>
    <source>
        <strain evidence="5">Ka4C1</strain>
    </source>
</reference>
<dbReference type="GO" id="GO:0005634">
    <property type="term" value="C:nucleus"/>
    <property type="evidence" value="ECO:0007669"/>
    <property type="project" value="UniProtKB-SubCell"/>
</dbReference>
<dbReference type="OrthoDB" id="5912629at2759"/>
<proteinExistence type="predicted"/>
<evidence type="ECO:0000256" key="2">
    <source>
        <dbReference type="ARBA" id="ARBA00023242"/>
    </source>
</evidence>
<dbReference type="AlphaFoldDB" id="A0A7I8X7L2"/>
<name>A0A7I8X7L2_BURXY</name>
<comment type="caution">
    <text evidence="5">The sequence shown here is derived from an EMBL/GenBank/DDBJ whole genome shotgun (WGS) entry which is preliminary data.</text>
</comment>
<keyword evidence="3" id="KW-0812">Transmembrane</keyword>
<dbReference type="Proteomes" id="UP000582659">
    <property type="component" value="Unassembled WGS sequence"/>
</dbReference>
<sequence length="916" mass="104165">MALDEPSTSFLTNSVTHCQVDPENSLNEAESKGYRRCQYVSNLLLQCRNNVRGEDTAANSSQKPEFIDELSNFCDKHLSHINAIRAYARKTRAAIDPGFKLNTKDDDKEAVEDDSRIEGLHVYDPCCSESYINSADNPLRGATYMTDKEIARQYDAALGRTLERLRCMRELVMDRFKEHLKMRPECKKEQRRYKLVVRNPKERIMLDRLRDDKRYGVPGPLVLPYIEKAERKHVYEKNGIKVPPSMWLTDSGRSDPTFRCDYVERTEIFPDVNAQYRSPLLYNASSEDTVLSVVNSIVDYVERRNGGVREKKCGRFRVPMTDFCTKHIQNDAAQKLFVRCKQCSNYCLPLESLCKIHSAQKRPAIVPMPSVIHSAPTAPVNGGQISVAPPPKVQKIVNGWRTVPQAMECSPISTKSDYTLSPVPKTEISRSEDNNLKAEESHDLNLKFPDSSMVQVTTRKAVPLPGRRMLKTPTLLPEEMYNVEQKKLKLTENAPVIDGDLPFEELEQQVRTSTEDKRVNHGGNVITNGPVAIIQNSRIVDKGIPRNRSTVPSTIQTGNPTVRSQSFHVQHSAIDLMATCARTRPFMSSDDARALCRQSSEEAQNIQQRRPITRGGRRNVMVRPPMPLNRPRTLQYAHPVMPSINPSYCIQNPTVSNIVRHSNPLAMSGNGVRAKAPISHFKAFVDPLHKEFGLINHEEKSCLVLKFQLKLYNLNLNGTDIATETVDLSSNEFKLSGYCALHNEVRKSSELIAKWSSGERRKQIRLVFKEAFVRVLGQPVDQLRWQLKEVIYTEKFKSRSIEFRSPNDTIVISAPIRQKFVCNDRLNVTLIHEKYKNIIVEFLPEIDMQPVNTGSNFGSNIYLCERTRKRTLSESFQSMMTVFSGIVLGLSSVGTLSGYSVWRQLLPSRRTLYNDI</sequence>
<dbReference type="Gene3D" id="2.40.160.110">
    <property type="match status" value="1"/>
</dbReference>
<keyword evidence="3" id="KW-1133">Transmembrane helix</keyword>
<evidence type="ECO:0000256" key="3">
    <source>
        <dbReference type="SAM" id="Phobius"/>
    </source>
</evidence>
<evidence type="ECO:0000256" key="1">
    <source>
        <dbReference type="ARBA" id="ARBA00004123"/>
    </source>
</evidence>
<organism evidence="5 6">
    <name type="scientific">Bursaphelenchus xylophilus</name>
    <name type="common">Pinewood nematode worm</name>
    <name type="synonym">Aphelenchoides xylophilus</name>
    <dbReference type="NCBI Taxonomy" id="6326"/>
    <lineage>
        <taxon>Eukaryota</taxon>
        <taxon>Metazoa</taxon>
        <taxon>Ecdysozoa</taxon>
        <taxon>Nematoda</taxon>
        <taxon>Chromadorea</taxon>
        <taxon>Rhabditida</taxon>
        <taxon>Tylenchina</taxon>
        <taxon>Tylenchomorpha</taxon>
        <taxon>Aphelenchoidea</taxon>
        <taxon>Aphelenchoididae</taxon>
        <taxon>Bursaphelenchus</taxon>
    </lineage>
</organism>
<accession>A0A7I8X7L2</accession>
<evidence type="ECO:0000313" key="6">
    <source>
        <dbReference type="Proteomes" id="UP000659654"/>
    </source>
</evidence>
<dbReference type="Proteomes" id="UP000659654">
    <property type="component" value="Unassembled WGS sequence"/>
</dbReference>
<feature type="domain" description="KANL2-like probable zinc-finger" evidence="4">
    <location>
        <begin position="310"/>
        <end position="343"/>
    </location>
</feature>
<feature type="transmembrane region" description="Helical" evidence="3">
    <location>
        <begin position="879"/>
        <end position="902"/>
    </location>
</feature>